<protein>
    <submittedName>
        <fullName evidence="7">Endolytic murein transglycosylase</fullName>
        <ecNumber evidence="7">4.2.2.-</ecNumber>
    </submittedName>
</protein>
<keyword evidence="5 7" id="KW-0456">Lyase</keyword>
<evidence type="ECO:0000256" key="2">
    <source>
        <dbReference type="ARBA" id="ARBA00022692"/>
    </source>
</evidence>
<dbReference type="EC" id="4.2.2.-" evidence="7"/>
<keyword evidence="3" id="KW-1133">Transmembrane helix</keyword>
<dbReference type="EMBL" id="VSSQ01023584">
    <property type="protein sequence ID" value="MPM70626.1"/>
    <property type="molecule type" value="Genomic_DNA"/>
</dbReference>
<accession>A0A645BYM2</accession>
<dbReference type="GO" id="GO:0016829">
    <property type="term" value="F:lyase activity"/>
    <property type="evidence" value="ECO:0007669"/>
    <property type="project" value="UniProtKB-KW"/>
</dbReference>
<organism evidence="7">
    <name type="scientific">bioreactor metagenome</name>
    <dbReference type="NCBI Taxonomy" id="1076179"/>
    <lineage>
        <taxon>unclassified sequences</taxon>
        <taxon>metagenomes</taxon>
        <taxon>ecological metagenomes</taxon>
    </lineage>
</organism>
<comment type="caution">
    <text evidence="7">The sequence shown here is derived from an EMBL/GenBank/DDBJ whole genome shotgun (WGS) entry which is preliminary data.</text>
</comment>
<evidence type="ECO:0000256" key="4">
    <source>
        <dbReference type="ARBA" id="ARBA00023136"/>
    </source>
</evidence>
<dbReference type="InterPro" id="IPR003770">
    <property type="entry name" value="MLTG-like"/>
</dbReference>
<dbReference type="AlphaFoldDB" id="A0A645BYM2"/>
<evidence type="ECO:0000313" key="7">
    <source>
        <dbReference type="EMBL" id="MPM70626.1"/>
    </source>
</evidence>
<gene>
    <name evidence="7" type="primary">mltG_29</name>
    <name evidence="7" type="ORF">SDC9_117581</name>
</gene>
<evidence type="ECO:0000256" key="1">
    <source>
        <dbReference type="ARBA" id="ARBA00022475"/>
    </source>
</evidence>
<evidence type="ECO:0000256" key="6">
    <source>
        <dbReference type="ARBA" id="ARBA00023316"/>
    </source>
</evidence>
<dbReference type="Pfam" id="PF02618">
    <property type="entry name" value="YceG"/>
    <property type="match status" value="1"/>
</dbReference>
<dbReference type="GO" id="GO:0071555">
    <property type="term" value="P:cell wall organization"/>
    <property type="evidence" value="ECO:0007669"/>
    <property type="project" value="UniProtKB-KW"/>
</dbReference>
<keyword evidence="2" id="KW-0812">Transmembrane</keyword>
<keyword evidence="1" id="KW-1003">Cell membrane</keyword>
<keyword evidence="6" id="KW-0961">Cell wall biogenesis/degradation</keyword>
<proteinExistence type="predicted"/>
<dbReference type="PANTHER" id="PTHR30518">
    <property type="entry name" value="ENDOLYTIC MUREIN TRANSGLYCOSYLASE"/>
    <property type="match status" value="1"/>
</dbReference>
<keyword evidence="4" id="KW-0472">Membrane</keyword>
<dbReference type="PANTHER" id="PTHR30518:SF2">
    <property type="entry name" value="ENDOLYTIC MUREIN TRANSGLYCOSYLASE"/>
    <property type="match status" value="1"/>
</dbReference>
<reference evidence="7" key="1">
    <citation type="submission" date="2019-08" db="EMBL/GenBank/DDBJ databases">
        <authorList>
            <person name="Kucharzyk K."/>
            <person name="Murdoch R.W."/>
            <person name="Higgins S."/>
            <person name="Loffler F."/>
        </authorList>
    </citation>
    <scope>NUCLEOTIDE SEQUENCE</scope>
</reference>
<name>A0A645BYM2_9ZZZZ</name>
<dbReference type="Gene3D" id="3.30.160.60">
    <property type="entry name" value="Classic Zinc Finger"/>
    <property type="match status" value="1"/>
</dbReference>
<evidence type="ECO:0000256" key="3">
    <source>
        <dbReference type="ARBA" id="ARBA00022989"/>
    </source>
</evidence>
<sequence length="121" mass="13770">MTQFEAGNDTDNKIVSGIWFNRLESGMPLQSSVTVCYALYDYEHWHSCEVNTDLDSPYNTYKYSGIPIGPIDNPGESAIASVLYPTKTDYYFFIADVYGDGTIYYAKTYAEHQANINKYLK</sequence>
<evidence type="ECO:0000256" key="5">
    <source>
        <dbReference type="ARBA" id="ARBA00023239"/>
    </source>
</evidence>